<gene>
    <name evidence="1" type="ORF">GCM10009760_26860</name>
</gene>
<keyword evidence="2" id="KW-1185">Reference proteome</keyword>
<dbReference type="RefSeq" id="WP_344464377.1">
    <property type="nucleotide sequence ID" value="NZ_BAAANT010000012.1"/>
</dbReference>
<comment type="caution">
    <text evidence="1">The sequence shown here is derived from an EMBL/GenBank/DDBJ whole genome shotgun (WGS) entry which is preliminary data.</text>
</comment>
<evidence type="ECO:0000313" key="1">
    <source>
        <dbReference type="EMBL" id="GAA2142069.1"/>
    </source>
</evidence>
<evidence type="ECO:0000313" key="2">
    <source>
        <dbReference type="Proteomes" id="UP001422759"/>
    </source>
</evidence>
<sequence length="194" mass="20862">MSTSNVLPVLRTPDLLNAYQAVQRLLSLAVPMDEFQVSAQAQALTAAEAQRMAAAFPDARVGPDNPYRPESDDEIRHLIAAADPRVAALLPVGLHLGGRPVGSIEEVFFGVAGSGPGSIDWDFFSWPAVPELGLESRNKDAGVQIAVNCRDVYREVPAPDHTVFIHFREGDVARAEWLAGQVGLRPIGPVACGW</sequence>
<accession>A0ABP5LA67</accession>
<reference evidence="2" key="1">
    <citation type="journal article" date="2019" name="Int. J. Syst. Evol. Microbiol.">
        <title>The Global Catalogue of Microorganisms (GCM) 10K type strain sequencing project: providing services to taxonomists for standard genome sequencing and annotation.</title>
        <authorList>
            <consortium name="The Broad Institute Genomics Platform"/>
            <consortium name="The Broad Institute Genome Sequencing Center for Infectious Disease"/>
            <person name="Wu L."/>
            <person name="Ma J."/>
        </authorList>
    </citation>
    <scope>NUCLEOTIDE SEQUENCE [LARGE SCALE GENOMIC DNA]</scope>
    <source>
        <strain evidence="2">JCM 14560</strain>
    </source>
</reference>
<organism evidence="1 2">
    <name type="scientific">Kitasatospora kazusensis</name>
    <dbReference type="NCBI Taxonomy" id="407974"/>
    <lineage>
        <taxon>Bacteria</taxon>
        <taxon>Bacillati</taxon>
        <taxon>Actinomycetota</taxon>
        <taxon>Actinomycetes</taxon>
        <taxon>Kitasatosporales</taxon>
        <taxon>Streptomycetaceae</taxon>
        <taxon>Kitasatospora</taxon>
    </lineage>
</organism>
<proteinExistence type="predicted"/>
<protein>
    <submittedName>
        <fullName evidence="1">Uncharacterized protein</fullName>
    </submittedName>
</protein>
<dbReference type="Proteomes" id="UP001422759">
    <property type="component" value="Unassembled WGS sequence"/>
</dbReference>
<dbReference type="EMBL" id="BAAANT010000012">
    <property type="protein sequence ID" value="GAA2142069.1"/>
    <property type="molecule type" value="Genomic_DNA"/>
</dbReference>
<name>A0ABP5LA67_9ACTN</name>